<feature type="domain" description="Radical SAM core" evidence="3">
    <location>
        <begin position="19"/>
        <end position="255"/>
    </location>
</feature>
<sequence length="400" mass="44100">MSTSLLEAPRTNVLPFKPVPTDPGFGVYVHWPFCAAKCPYCDFNSHVRMKPVDQARYAAAFERELAEMGRRSKGERVTSIFLGGGTPSLMEPATVGIILNAISNIWTVAPDAEITLEANPSSVEANRFRGYRSAGVNRVSLGVQALNDRDLRRLGRLHDVEEALRAIGLAREIFPRLSFDLIYARPDQTVAGWEAELARAIDLAADHLSLYQLTIEEGTAFHALHKAGKLIVPDGDLSADLYEATQALTAAKGLPAYEISNHAVPGAESRHNLTYWRYGHYAGVGPGAHGRLSWDGYRYATANEALPETWLQMVEDWDHGMVVEEALSIAEQADELLLMGLRLAEGVDLKRWRELSGRVIDPRSERDLVENGMVERLGPERLRCTPAGMMVLDAVVADLA</sequence>
<comment type="function">
    <text evidence="2">Probably acts as a heme chaperone, transferring heme to an unknown acceptor. Binds one molecule of heme per monomer, possibly covalently. Binds 1 [4Fe-4S] cluster. The cluster is coordinated with 3 cysteines and an exchangeable S-adenosyl-L-methionine.</text>
</comment>
<dbReference type="SFLD" id="SFLDF00288">
    <property type="entry name" value="HemN-like__clustered_with_nucl"/>
    <property type="match status" value="1"/>
</dbReference>
<dbReference type="InterPro" id="IPR058240">
    <property type="entry name" value="rSAM_sf"/>
</dbReference>
<dbReference type="InterPro" id="IPR006638">
    <property type="entry name" value="Elp3/MiaA/NifB-like_rSAM"/>
</dbReference>
<dbReference type="InterPro" id="IPR010723">
    <property type="entry name" value="HemN_C"/>
</dbReference>
<dbReference type="SFLD" id="SFLDS00029">
    <property type="entry name" value="Radical_SAM"/>
    <property type="match status" value="1"/>
</dbReference>
<comment type="subcellular location">
    <subcellularLocation>
        <location evidence="2">Cytoplasm</location>
    </subcellularLocation>
</comment>
<accession>Q0G5S9</accession>
<dbReference type="InterPro" id="IPR004559">
    <property type="entry name" value="HemW-like"/>
</dbReference>
<dbReference type="GO" id="GO:0004109">
    <property type="term" value="F:coproporphyrinogen oxidase activity"/>
    <property type="evidence" value="ECO:0007669"/>
    <property type="project" value="InterPro"/>
</dbReference>
<dbReference type="Gene3D" id="3.30.750.200">
    <property type="match status" value="1"/>
</dbReference>
<dbReference type="PANTHER" id="PTHR13932">
    <property type="entry name" value="COPROPORPHYRINIGEN III OXIDASE"/>
    <property type="match status" value="1"/>
</dbReference>
<dbReference type="Pfam" id="PF04055">
    <property type="entry name" value="Radical_SAM"/>
    <property type="match status" value="1"/>
</dbReference>
<keyword evidence="2" id="KW-0411">Iron-sulfur</keyword>
<keyword evidence="2" id="KW-0408">Iron</keyword>
<dbReference type="SMART" id="SM00729">
    <property type="entry name" value="Elp3"/>
    <property type="match status" value="1"/>
</dbReference>
<gene>
    <name evidence="4" type="ORF">FP2506_09086</name>
</gene>
<evidence type="ECO:0000256" key="2">
    <source>
        <dbReference type="RuleBase" id="RU364116"/>
    </source>
</evidence>
<dbReference type="CDD" id="cd01335">
    <property type="entry name" value="Radical_SAM"/>
    <property type="match status" value="1"/>
</dbReference>
<organism evidence="4 5">
    <name type="scientific">Fulvimarina pelagi HTCC2506</name>
    <dbReference type="NCBI Taxonomy" id="314231"/>
    <lineage>
        <taxon>Bacteria</taxon>
        <taxon>Pseudomonadati</taxon>
        <taxon>Pseudomonadota</taxon>
        <taxon>Alphaproteobacteria</taxon>
        <taxon>Hyphomicrobiales</taxon>
        <taxon>Aurantimonadaceae</taxon>
        <taxon>Fulvimarina</taxon>
    </lineage>
</organism>
<evidence type="ECO:0000313" key="4">
    <source>
        <dbReference type="EMBL" id="EAU42985.1"/>
    </source>
</evidence>
<dbReference type="GO" id="GO:0046872">
    <property type="term" value="F:metal ion binding"/>
    <property type="evidence" value="ECO:0007669"/>
    <property type="project" value="UniProtKB-UniRule"/>
</dbReference>
<comment type="caution">
    <text evidence="4">The sequence shown here is derived from an EMBL/GenBank/DDBJ whole genome shotgun (WGS) entry which is preliminary data.</text>
</comment>
<dbReference type="EMBL" id="AATP01000001">
    <property type="protein sequence ID" value="EAU42985.1"/>
    <property type="molecule type" value="Genomic_DNA"/>
</dbReference>
<dbReference type="Pfam" id="PF06969">
    <property type="entry name" value="HemN_C"/>
    <property type="match status" value="1"/>
</dbReference>
<dbReference type="PROSITE" id="PS51918">
    <property type="entry name" value="RADICAL_SAM"/>
    <property type="match status" value="1"/>
</dbReference>
<reference evidence="4 5" key="1">
    <citation type="journal article" date="2010" name="J. Bacteriol.">
        <title>Genome sequence of Fulvimarina pelagi HTCC2506T, a Mn(II)-oxidizing alphaproteobacterium possessing an aerobic anoxygenic photosynthetic gene cluster and Xanthorhodopsin.</title>
        <authorList>
            <person name="Kang I."/>
            <person name="Oh H.M."/>
            <person name="Lim S.I."/>
            <person name="Ferriera S."/>
            <person name="Giovannoni S.J."/>
            <person name="Cho J.C."/>
        </authorList>
    </citation>
    <scope>NUCLEOTIDE SEQUENCE [LARGE SCALE GENOMIC DNA]</scope>
    <source>
        <strain evidence="4 5">HTCC2506</strain>
    </source>
</reference>
<evidence type="ECO:0000256" key="1">
    <source>
        <dbReference type="ARBA" id="ARBA00006100"/>
    </source>
</evidence>
<dbReference type="SFLD" id="SFLDF00562">
    <property type="entry name" value="HemN-like__clustered_with_heat"/>
    <property type="match status" value="1"/>
</dbReference>
<proteinExistence type="inferred from homology"/>
<name>Q0G5S9_9HYPH</name>
<protein>
    <recommendedName>
        <fullName evidence="2">Heme chaperone HemW</fullName>
    </recommendedName>
</protein>
<keyword evidence="2" id="KW-0349">Heme</keyword>
<dbReference type="Proteomes" id="UP000004310">
    <property type="component" value="Unassembled WGS sequence"/>
</dbReference>
<dbReference type="GO" id="GO:0005737">
    <property type="term" value="C:cytoplasm"/>
    <property type="evidence" value="ECO:0007669"/>
    <property type="project" value="UniProtKB-SubCell"/>
</dbReference>
<dbReference type="AlphaFoldDB" id="Q0G5S9"/>
<dbReference type="SUPFAM" id="SSF102114">
    <property type="entry name" value="Radical SAM enzymes"/>
    <property type="match status" value="1"/>
</dbReference>
<keyword evidence="2" id="KW-0963">Cytoplasm</keyword>
<keyword evidence="2" id="KW-0143">Chaperone</keyword>
<dbReference type="HOGENOM" id="CLU_027579_0_1_5"/>
<keyword evidence="2" id="KW-0479">Metal-binding</keyword>
<keyword evidence="2" id="KW-0004">4Fe-4S</keyword>
<dbReference type="NCBIfam" id="TIGR00539">
    <property type="entry name" value="hemN_rel"/>
    <property type="match status" value="1"/>
</dbReference>
<dbReference type="GO" id="GO:0006779">
    <property type="term" value="P:porphyrin-containing compound biosynthetic process"/>
    <property type="evidence" value="ECO:0007669"/>
    <property type="project" value="InterPro"/>
</dbReference>
<keyword evidence="5" id="KW-1185">Reference proteome</keyword>
<dbReference type="PANTHER" id="PTHR13932:SF5">
    <property type="entry name" value="RADICAL S-ADENOSYL METHIONINE DOMAIN-CONTAINING PROTEIN 1, MITOCHONDRIAL"/>
    <property type="match status" value="1"/>
</dbReference>
<dbReference type="SFLD" id="SFLDG01065">
    <property type="entry name" value="anaerobic_coproporphyrinogen-I"/>
    <property type="match status" value="1"/>
</dbReference>
<dbReference type="GO" id="GO:0051539">
    <property type="term" value="F:4 iron, 4 sulfur cluster binding"/>
    <property type="evidence" value="ECO:0007669"/>
    <property type="project" value="UniProtKB-UniRule"/>
</dbReference>
<dbReference type="RefSeq" id="WP_007066959.1">
    <property type="nucleotide sequence ID" value="NZ_DS022272.1"/>
</dbReference>
<evidence type="ECO:0000313" key="5">
    <source>
        <dbReference type="Proteomes" id="UP000004310"/>
    </source>
</evidence>
<dbReference type="STRING" id="217511.GCA_001463845_00583"/>
<dbReference type="InterPro" id="IPR007197">
    <property type="entry name" value="rSAM"/>
</dbReference>
<dbReference type="InterPro" id="IPR034505">
    <property type="entry name" value="Coproporphyrinogen-III_oxidase"/>
</dbReference>
<comment type="similarity">
    <text evidence="1">Belongs to the anaerobic coproporphyrinogen-III oxidase family. HemW subfamily.</text>
</comment>
<keyword evidence="2" id="KW-0949">S-adenosyl-L-methionine</keyword>
<dbReference type="eggNOG" id="COG0635">
    <property type="taxonomic scope" value="Bacteria"/>
</dbReference>
<evidence type="ECO:0000259" key="3">
    <source>
        <dbReference type="PROSITE" id="PS51918"/>
    </source>
</evidence>